<dbReference type="VEuPathDB" id="GiardiaDB:SS50377_26763"/>
<name>V6LX78_9EUKA</name>
<dbReference type="AlphaFoldDB" id="V6LX78"/>
<proteinExistence type="predicted"/>
<accession>V6LX78</accession>
<protein>
    <submittedName>
        <fullName evidence="1">Uncharacterized protein</fullName>
    </submittedName>
</protein>
<reference evidence="1 2" key="1">
    <citation type="journal article" date="2014" name="PLoS Genet.">
        <title>The Genome of Spironucleus salmonicida Highlights a Fish Pathogen Adapted to Fluctuating Environments.</title>
        <authorList>
            <person name="Xu F."/>
            <person name="Jerlstrom-Hultqvist J."/>
            <person name="Einarsson E."/>
            <person name="Astvaldsson A."/>
            <person name="Svard S.G."/>
            <person name="Andersson J.O."/>
        </authorList>
    </citation>
    <scope>NUCLEOTIDE SEQUENCE</scope>
    <source>
        <strain evidence="2">ATCC 50377</strain>
    </source>
</reference>
<evidence type="ECO:0000313" key="1">
    <source>
        <dbReference type="EMBL" id="EST49232.1"/>
    </source>
</evidence>
<gene>
    <name evidence="1" type="ORF">SS50377_10452</name>
    <name evidence="2" type="ORF">SS50377_26763</name>
</gene>
<dbReference type="EMBL" id="AUWU02000007">
    <property type="protein sequence ID" value="KAH0570483.1"/>
    <property type="molecule type" value="Genomic_DNA"/>
</dbReference>
<evidence type="ECO:0000313" key="2">
    <source>
        <dbReference type="EMBL" id="KAH0570483.1"/>
    </source>
</evidence>
<organism evidence="1">
    <name type="scientific">Spironucleus salmonicida</name>
    <dbReference type="NCBI Taxonomy" id="348837"/>
    <lineage>
        <taxon>Eukaryota</taxon>
        <taxon>Metamonada</taxon>
        <taxon>Diplomonadida</taxon>
        <taxon>Hexamitidae</taxon>
        <taxon>Hexamitinae</taxon>
        <taxon>Spironucleus</taxon>
    </lineage>
</organism>
<keyword evidence="3" id="KW-1185">Reference proteome</keyword>
<dbReference type="EMBL" id="KI545953">
    <property type="protein sequence ID" value="EST49232.1"/>
    <property type="molecule type" value="Genomic_DNA"/>
</dbReference>
<sequence>MQFNLVKELLDLYPQRRLQEIHKQIIQAELPAKTLNQLNQNIHTVQKDIFYAYEDISRINNNLKTILAQIQLYKDDLHDIDKLHSEIPIYQHPHISIFTLNLSNAYTYLINVTTENHKMQQIFSNLPNEFHTTQLKTMIQNFQNSQTNATKQLKTKYYNLLSNLQDYENTGKNNQKIFKSLSAKIHTLNVLKADNDTSHQKITQLRNTIEHKCRSIEGYQIEQDNLEVSIQTQRRTLTSLATKAQILEQVNNCGYRDDFEWVAPIQETQKPELLIEQRLLKLMQ</sequence>
<evidence type="ECO:0000313" key="3">
    <source>
        <dbReference type="Proteomes" id="UP000018208"/>
    </source>
</evidence>
<reference evidence="2" key="2">
    <citation type="submission" date="2020-12" db="EMBL/GenBank/DDBJ databases">
        <title>New Spironucleus salmonicida genome in near-complete chromosomes.</title>
        <authorList>
            <person name="Xu F."/>
            <person name="Kurt Z."/>
            <person name="Jimenez-Gonzalez A."/>
            <person name="Astvaldsson A."/>
            <person name="Andersson J.O."/>
            <person name="Svard S.G."/>
        </authorList>
    </citation>
    <scope>NUCLEOTIDE SEQUENCE</scope>
    <source>
        <strain evidence="2">ATCC 50377</strain>
    </source>
</reference>
<dbReference type="Proteomes" id="UP000018208">
    <property type="component" value="Unassembled WGS sequence"/>
</dbReference>